<evidence type="ECO:0000313" key="5">
    <source>
        <dbReference type="EMBL" id="SNS82648.1"/>
    </source>
</evidence>
<evidence type="ECO:0000313" key="6">
    <source>
        <dbReference type="Proteomes" id="UP000198339"/>
    </source>
</evidence>
<feature type="domain" description="HTH hxlR-type" evidence="4">
    <location>
        <begin position="3"/>
        <end position="103"/>
    </location>
</feature>
<evidence type="ECO:0000259" key="4">
    <source>
        <dbReference type="PROSITE" id="PS51118"/>
    </source>
</evidence>
<dbReference type="AlphaFoldDB" id="A0A239HNH0"/>
<sequence length="179" mass="19334">MRSSALDPLLIRLSGHRWLVPLLADLVAHDGARFVELLHRLALPRDSLTRTLDTAATLGWVRRNPDHGHPLRPEYILTEAGQAAAARAAPIAEAQTRIGLSPGDPTRWGLPIVAGIRGGHDRFNALSRLLAPASPRALSQGLTALGKHGLVTREVVDMRPPASRYDLTPRGRLLAEACA</sequence>
<dbReference type="Proteomes" id="UP000198339">
    <property type="component" value="Unassembled WGS sequence"/>
</dbReference>
<dbReference type="OrthoDB" id="7351781at2"/>
<dbReference type="Gene3D" id="1.10.10.10">
    <property type="entry name" value="Winged helix-like DNA-binding domain superfamily/Winged helix DNA-binding domain"/>
    <property type="match status" value="2"/>
</dbReference>
<keyword evidence="3" id="KW-0804">Transcription</keyword>
<gene>
    <name evidence="5" type="ORF">SAMN06295955_10626</name>
</gene>
<evidence type="ECO:0000256" key="1">
    <source>
        <dbReference type="ARBA" id="ARBA00023015"/>
    </source>
</evidence>
<dbReference type="Pfam" id="PF01638">
    <property type="entry name" value="HxlR"/>
    <property type="match status" value="2"/>
</dbReference>
<evidence type="ECO:0000256" key="3">
    <source>
        <dbReference type="ARBA" id="ARBA00023163"/>
    </source>
</evidence>
<dbReference type="InterPro" id="IPR036388">
    <property type="entry name" value="WH-like_DNA-bd_sf"/>
</dbReference>
<keyword evidence="1" id="KW-0805">Transcription regulation</keyword>
<name>A0A239HNH0_9SPHN</name>
<dbReference type="GO" id="GO:0003677">
    <property type="term" value="F:DNA binding"/>
    <property type="evidence" value="ECO:0007669"/>
    <property type="project" value="UniProtKB-KW"/>
</dbReference>
<keyword evidence="6" id="KW-1185">Reference proteome</keyword>
<dbReference type="RefSeq" id="WP_141133957.1">
    <property type="nucleotide sequence ID" value="NZ_FZPA01000006.1"/>
</dbReference>
<protein>
    <submittedName>
        <fullName evidence="5">Transcriptional regulator, HxlR family</fullName>
    </submittedName>
</protein>
<proteinExistence type="predicted"/>
<organism evidence="5 6">
    <name type="scientific">Sphingopyxis indica</name>
    <dbReference type="NCBI Taxonomy" id="436663"/>
    <lineage>
        <taxon>Bacteria</taxon>
        <taxon>Pseudomonadati</taxon>
        <taxon>Pseudomonadota</taxon>
        <taxon>Alphaproteobacteria</taxon>
        <taxon>Sphingomonadales</taxon>
        <taxon>Sphingomonadaceae</taxon>
        <taxon>Sphingopyxis</taxon>
    </lineage>
</organism>
<accession>A0A239HNH0</accession>
<dbReference type="PROSITE" id="PS51118">
    <property type="entry name" value="HTH_HXLR"/>
    <property type="match status" value="2"/>
</dbReference>
<dbReference type="PANTHER" id="PTHR33204">
    <property type="entry name" value="TRANSCRIPTIONAL REGULATOR, MARR FAMILY"/>
    <property type="match status" value="1"/>
</dbReference>
<evidence type="ECO:0000256" key="2">
    <source>
        <dbReference type="ARBA" id="ARBA00023125"/>
    </source>
</evidence>
<dbReference type="SUPFAM" id="SSF46785">
    <property type="entry name" value="Winged helix' DNA-binding domain"/>
    <property type="match status" value="2"/>
</dbReference>
<dbReference type="InterPro" id="IPR036390">
    <property type="entry name" value="WH_DNA-bd_sf"/>
</dbReference>
<feature type="domain" description="HTH hxlR-type" evidence="4">
    <location>
        <begin position="89"/>
        <end position="179"/>
    </location>
</feature>
<dbReference type="InterPro" id="IPR002577">
    <property type="entry name" value="HTH_HxlR"/>
</dbReference>
<keyword evidence="2" id="KW-0238">DNA-binding</keyword>
<dbReference type="PANTHER" id="PTHR33204:SF18">
    <property type="entry name" value="TRANSCRIPTIONAL REGULATORY PROTEIN"/>
    <property type="match status" value="1"/>
</dbReference>
<reference evidence="5 6" key="1">
    <citation type="submission" date="2017-06" db="EMBL/GenBank/DDBJ databases">
        <authorList>
            <person name="Kim H.J."/>
            <person name="Triplett B.A."/>
        </authorList>
    </citation>
    <scope>NUCLEOTIDE SEQUENCE [LARGE SCALE GENOMIC DNA]</scope>
    <source>
        <strain evidence="5 6">DS15</strain>
    </source>
</reference>
<dbReference type="EMBL" id="FZPA01000006">
    <property type="protein sequence ID" value="SNS82648.1"/>
    <property type="molecule type" value="Genomic_DNA"/>
</dbReference>